<name>A0ABR5J4U9_9ACTN</name>
<evidence type="ECO:0000313" key="2">
    <source>
        <dbReference type="Proteomes" id="UP000037020"/>
    </source>
</evidence>
<comment type="caution">
    <text evidence="1">The sequence shown here is derived from an EMBL/GenBank/DDBJ whole genome shotgun (WGS) entry which is preliminary data.</text>
</comment>
<sequence length="323" mass="36165">AADPVWLRIANFHRRPLELLQRLPPGARVLWKLEFSGYAEGCPVVPASRRIDPREYAEEVLSLPHHIVPYTFLEWNRAELLRLYPALRQRPLHVIPIAQKTPLGRIGRQAIRDMYGIPAGDFVYGAGGNELHPGKRVGEVVEAFVETCTDPSTHLLCTLVPRESATAVAEWSAAAATHPRVHVRIGEYHEWAWMSGFYQAVDVLLANSVSDSWGRMVAEAAGAGVPVVVRRAQCGTNVLAPGLAITESLRDFVSETFVQAVKDAQAAAPALRDFFERNYRTEAVVRRLLTLTDSELPPEFARRSRLLVRDRVDYERVAEVLTY</sequence>
<gene>
    <name evidence="1" type="ORF">ADK38_21290</name>
</gene>
<evidence type="ECO:0008006" key="3">
    <source>
        <dbReference type="Google" id="ProtNLM"/>
    </source>
</evidence>
<keyword evidence="2" id="KW-1185">Reference proteome</keyword>
<reference evidence="1 2" key="1">
    <citation type="submission" date="2015-07" db="EMBL/GenBank/DDBJ databases">
        <authorList>
            <person name="Ju K.-S."/>
            <person name="Doroghazi J.R."/>
            <person name="Metcalf W.W."/>
        </authorList>
    </citation>
    <scope>NUCLEOTIDE SEQUENCE [LARGE SCALE GENOMIC DNA]</scope>
    <source>
        <strain evidence="1 2">NRRL B-3589</strain>
    </source>
</reference>
<evidence type="ECO:0000313" key="1">
    <source>
        <dbReference type="EMBL" id="KOG88166.1"/>
    </source>
</evidence>
<accession>A0ABR5J4U9</accession>
<organism evidence="1 2">
    <name type="scientific">Streptomyces varsoviensis</name>
    <dbReference type="NCBI Taxonomy" id="67373"/>
    <lineage>
        <taxon>Bacteria</taxon>
        <taxon>Bacillati</taxon>
        <taxon>Actinomycetota</taxon>
        <taxon>Actinomycetes</taxon>
        <taxon>Kitasatosporales</taxon>
        <taxon>Streptomycetaceae</taxon>
        <taxon>Streptomyces</taxon>
    </lineage>
</organism>
<protein>
    <recommendedName>
        <fullName evidence="3">Glycosyltransferase</fullName>
    </recommendedName>
</protein>
<proteinExistence type="predicted"/>
<dbReference type="EMBL" id="LGUT01001813">
    <property type="protein sequence ID" value="KOG88166.1"/>
    <property type="molecule type" value="Genomic_DNA"/>
</dbReference>
<feature type="non-terminal residue" evidence="1">
    <location>
        <position position="1"/>
    </location>
</feature>
<dbReference type="SUPFAM" id="SSF53756">
    <property type="entry name" value="UDP-Glycosyltransferase/glycogen phosphorylase"/>
    <property type="match status" value="1"/>
</dbReference>
<dbReference type="Proteomes" id="UP000037020">
    <property type="component" value="Unassembled WGS sequence"/>
</dbReference>
<dbReference type="Gene3D" id="3.40.50.2000">
    <property type="entry name" value="Glycogen Phosphorylase B"/>
    <property type="match status" value="1"/>
</dbReference>